<evidence type="ECO:0000256" key="1">
    <source>
        <dbReference type="SAM" id="Phobius"/>
    </source>
</evidence>
<sequence>MNRRLPRRGFALAMVLVLTIGLLVFVSVLFFRSRAQRDTFGQLELQAKALAAARGIMQMALYKFRVLPTEFYQVASAVRELPPAQAAPYTSIWLAEMDSERDGPIARRLTDALKLHDGRTYRVGINRFELITREDTGYRRDFIKIEAWGQCETEKKIIEELLEVEVTHD</sequence>
<organism evidence="2 3">
    <name type="scientific">Candidatus Ozemobacter sibiricus</name>
    <dbReference type="NCBI Taxonomy" id="2268124"/>
    <lineage>
        <taxon>Bacteria</taxon>
        <taxon>Candidatus Ozemobacteria</taxon>
        <taxon>Candidatus Ozemobacterales</taxon>
        <taxon>Candidatus Ozemobacteraceae</taxon>
        <taxon>Candidatus Ozemobacter</taxon>
    </lineage>
</organism>
<reference evidence="2 3" key="1">
    <citation type="submission" date="2018-05" db="EMBL/GenBank/DDBJ databases">
        <title>A metagenomic window into the 2 km-deep terrestrial subsurface aquifer revealed taxonomically and functionally diverse microbial community comprising novel uncultured bacterial lineages.</title>
        <authorList>
            <person name="Kadnikov V.V."/>
            <person name="Mardanov A.V."/>
            <person name="Beletsky A.V."/>
            <person name="Banks D."/>
            <person name="Pimenov N.V."/>
            <person name="Frank Y.A."/>
            <person name="Karnachuk O.V."/>
            <person name="Ravin N.V."/>
        </authorList>
    </citation>
    <scope>NUCLEOTIDE SEQUENCE [LARGE SCALE GENOMIC DNA]</scope>
    <source>
        <strain evidence="2">BY5</strain>
    </source>
</reference>
<accession>A0A367ZH45</accession>
<comment type="caution">
    <text evidence="2">The sequence shown here is derived from an EMBL/GenBank/DDBJ whole genome shotgun (WGS) entry which is preliminary data.</text>
</comment>
<dbReference type="AlphaFoldDB" id="A0A367ZH45"/>
<proteinExistence type="predicted"/>
<keyword evidence="1" id="KW-1133">Transmembrane helix</keyword>
<name>A0A367ZH45_9BACT</name>
<protein>
    <submittedName>
        <fullName evidence="2">Uncharacterized protein</fullName>
    </submittedName>
</protein>
<feature type="transmembrane region" description="Helical" evidence="1">
    <location>
        <begin position="12"/>
        <end position="31"/>
    </location>
</feature>
<dbReference type="Proteomes" id="UP000252355">
    <property type="component" value="Unassembled WGS sequence"/>
</dbReference>
<evidence type="ECO:0000313" key="3">
    <source>
        <dbReference type="Proteomes" id="UP000252355"/>
    </source>
</evidence>
<evidence type="ECO:0000313" key="2">
    <source>
        <dbReference type="EMBL" id="RCK76712.1"/>
    </source>
</evidence>
<dbReference type="EMBL" id="QOQW01000035">
    <property type="protein sequence ID" value="RCK76712.1"/>
    <property type="molecule type" value="Genomic_DNA"/>
</dbReference>
<keyword evidence="1" id="KW-0812">Transmembrane</keyword>
<gene>
    <name evidence="2" type="ORF">OZSIB_3304</name>
</gene>
<keyword evidence="1" id="KW-0472">Membrane</keyword>